<keyword evidence="4" id="KW-1185">Reference proteome</keyword>
<evidence type="ECO:0000256" key="1">
    <source>
        <dbReference type="SAM" id="Coils"/>
    </source>
</evidence>
<evidence type="ECO:0000313" key="3">
    <source>
        <dbReference type="EMBL" id="RFN52104.1"/>
    </source>
</evidence>
<feature type="region of interest" description="Disordered" evidence="2">
    <location>
        <begin position="206"/>
        <end position="236"/>
    </location>
</feature>
<dbReference type="AlphaFoldDB" id="A0A395MW41"/>
<feature type="coiled-coil region" evidence="1">
    <location>
        <begin position="283"/>
        <end position="345"/>
    </location>
</feature>
<feature type="compositionally biased region" description="Basic and acidic residues" evidence="2">
    <location>
        <begin position="220"/>
        <end position="229"/>
    </location>
</feature>
<reference evidence="3 4" key="1">
    <citation type="journal article" date="2018" name="PLoS Pathog.">
        <title>Evolution of structural diversity of trichothecenes, a family of toxins produced by plant pathogenic and entomopathogenic fungi.</title>
        <authorList>
            <person name="Proctor R.H."/>
            <person name="McCormick S.P."/>
            <person name="Kim H.S."/>
            <person name="Cardoza R.E."/>
            <person name="Stanley A.M."/>
            <person name="Lindo L."/>
            <person name="Kelly A."/>
            <person name="Brown D.W."/>
            <person name="Lee T."/>
            <person name="Vaughan M.M."/>
            <person name="Alexander N.J."/>
            <person name="Busman M."/>
            <person name="Gutierrez S."/>
        </authorList>
    </citation>
    <scope>NUCLEOTIDE SEQUENCE [LARGE SCALE GENOMIC DNA]</scope>
    <source>
        <strain evidence="3 4">NRRL 13405</strain>
    </source>
</reference>
<proteinExistence type="predicted"/>
<dbReference type="STRING" id="2594813.A0A395MW41"/>
<sequence>MPTPSCIDLEQMTAALEWQWDGSARSLAIPDPSNTAIRFTIRLDTESSNRAVFEVMVPIKFKDQGSASAIYLRISPLFVSSFDFTTQTDPSDALKTTFNCSTTCLNFQLDKPIAVLVPNYVKEPVTAARVRSGKILDSLRELSQVTALRIYIRDALLSLDQLVSIRDCISQRKLEPFSGPDYDISRMYSGGGAKATVLAPPVPPSYEKAASLAPPVPPPYERKRSRQDSDPPPNNLSVIWNKLRKLESMMAGAQEPTAGTAKLQPELQDQVEKASSMDQTDLAQKLSAENAQLRDQVMRLENKMLALEEKYESLEKKHENLEKKHESLERDMLGLQETQNNADEQEEATIIAMQDDIKALGDRTDYIERGKDDEDFAKKIKYDIFHELAARVACG</sequence>
<evidence type="ECO:0000256" key="2">
    <source>
        <dbReference type="SAM" id="MobiDB-lite"/>
    </source>
</evidence>
<evidence type="ECO:0000313" key="4">
    <source>
        <dbReference type="Proteomes" id="UP000265631"/>
    </source>
</evidence>
<accession>A0A395MW41</accession>
<dbReference type="EMBL" id="PXXK01000077">
    <property type="protein sequence ID" value="RFN52104.1"/>
    <property type="molecule type" value="Genomic_DNA"/>
</dbReference>
<comment type="caution">
    <text evidence="3">The sequence shown here is derived from an EMBL/GenBank/DDBJ whole genome shotgun (WGS) entry which is preliminary data.</text>
</comment>
<protein>
    <submittedName>
        <fullName evidence="3">Uncharacterized protein</fullName>
    </submittedName>
</protein>
<keyword evidence="1" id="KW-0175">Coiled coil</keyword>
<organism evidence="3 4">
    <name type="scientific">Fusarium flagelliforme</name>
    <dbReference type="NCBI Taxonomy" id="2675880"/>
    <lineage>
        <taxon>Eukaryota</taxon>
        <taxon>Fungi</taxon>
        <taxon>Dikarya</taxon>
        <taxon>Ascomycota</taxon>
        <taxon>Pezizomycotina</taxon>
        <taxon>Sordariomycetes</taxon>
        <taxon>Hypocreomycetidae</taxon>
        <taxon>Hypocreales</taxon>
        <taxon>Nectriaceae</taxon>
        <taxon>Fusarium</taxon>
        <taxon>Fusarium incarnatum-equiseti species complex</taxon>
    </lineage>
</organism>
<gene>
    <name evidence="3" type="ORF">FIE12Z_3656</name>
</gene>
<name>A0A395MW41_9HYPO</name>
<dbReference type="Proteomes" id="UP000265631">
    <property type="component" value="Unassembled WGS sequence"/>
</dbReference>